<keyword evidence="5 11" id="KW-1133">Transmembrane helix</keyword>
<feature type="compositionally biased region" description="Acidic residues" evidence="10">
    <location>
        <begin position="767"/>
        <end position="784"/>
    </location>
</feature>
<dbReference type="GO" id="GO:0006935">
    <property type="term" value="P:chemotaxis"/>
    <property type="evidence" value="ECO:0007669"/>
    <property type="project" value="UniProtKB-KW"/>
</dbReference>
<dbReference type="GO" id="GO:0007165">
    <property type="term" value="P:signal transduction"/>
    <property type="evidence" value="ECO:0007669"/>
    <property type="project" value="UniProtKB-KW"/>
</dbReference>
<proteinExistence type="inferred from homology"/>
<keyword evidence="6 11" id="KW-0472">Membrane</keyword>
<feature type="compositionally biased region" description="Basic and acidic residues" evidence="10">
    <location>
        <begin position="677"/>
        <end position="700"/>
    </location>
</feature>
<dbReference type="PANTHER" id="PTHR32089:SF112">
    <property type="entry name" value="LYSOZYME-LIKE PROTEIN-RELATED"/>
    <property type="match status" value="1"/>
</dbReference>
<evidence type="ECO:0008006" key="16">
    <source>
        <dbReference type="Google" id="ProtNLM"/>
    </source>
</evidence>
<feature type="transmembrane region" description="Helical" evidence="11">
    <location>
        <begin position="298"/>
        <end position="320"/>
    </location>
</feature>
<evidence type="ECO:0000256" key="1">
    <source>
        <dbReference type="ARBA" id="ARBA00004651"/>
    </source>
</evidence>
<reference evidence="14 15" key="1">
    <citation type="submission" date="2016-09" db="EMBL/GenBank/DDBJ databases">
        <title>Genomic analysis reveals versatility of anaerobic energy metabolism of Geosporobacter ferrireducens IRF9 of phylum Firmicutes.</title>
        <authorList>
            <person name="Kim S.-J."/>
        </authorList>
    </citation>
    <scope>NUCLEOTIDE SEQUENCE [LARGE SCALE GENOMIC DNA]</scope>
    <source>
        <strain evidence="14 15">IRF9</strain>
    </source>
</reference>
<feature type="region of interest" description="Disordered" evidence="10">
    <location>
        <begin position="677"/>
        <end position="706"/>
    </location>
</feature>
<dbReference type="PROSITE" id="PS50111">
    <property type="entry name" value="CHEMOTAXIS_TRANSDUC_2"/>
    <property type="match status" value="1"/>
</dbReference>
<feature type="region of interest" description="Disordered" evidence="10">
    <location>
        <begin position="767"/>
        <end position="792"/>
    </location>
</feature>
<dbReference type="Pfam" id="PF00015">
    <property type="entry name" value="MCPsignal"/>
    <property type="match status" value="1"/>
</dbReference>
<evidence type="ECO:0000256" key="2">
    <source>
        <dbReference type="ARBA" id="ARBA00022475"/>
    </source>
</evidence>
<dbReference type="CDD" id="cd11386">
    <property type="entry name" value="MCP_signal"/>
    <property type="match status" value="1"/>
</dbReference>
<evidence type="ECO:0000256" key="8">
    <source>
        <dbReference type="ARBA" id="ARBA00029447"/>
    </source>
</evidence>
<evidence type="ECO:0000259" key="13">
    <source>
        <dbReference type="PROSITE" id="PS50885"/>
    </source>
</evidence>
<keyword evidence="15" id="KW-1185">Reference proteome</keyword>
<accession>A0A1D8GGL0</accession>
<dbReference type="Pfam" id="PF02743">
    <property type="entry name" value="dCache_1"/>
    <property type="match status" value="1"/>
</dbReference>
<evidence type="ECO:0000256" key="10">
    <source>
        <dbReference type="SAM" id="MobiDB-lite"/>
    </source>
</evidence>
<dbReference type="PANTHER" id="PTHR32089">
    <property type="entry name" value="METHYL-ACCEPTING CHEMOTAXIS PROTEIN MCPB"/>
    <property type="match status" value="1"/>
</dbReference>
<name>A0A1D8GGL0_9FIRM</name>
<evidence type="ECO:0000256" key="3">
    <source>
        <dbReference type="ARBA" id="ARBA00022500"/>
    </source>
</evidence>
<evidence type="ECO:0000256" key="4">
    <source>
        <dbReference type="ARBA" id="ARBA00022692"/>
    </source>
</evidence>
<dbReference type="Gene3D" id="3.30.450.20">
    <property type="entry name" value="PAS domain"/>
    <property type="match status" value="1"/>
</dbReference>
<sequence>MKHRYKLKLKKDSMNAGIEAKAKMSLQLALVIVLIIAVTVTAIGIINYFNDINKMVANRMEGNASMAKVVAQQVDLYVTGSADIMKTVVNTMDFSTMDKYEKNISLAKVTAKNMQFKSVYITDMEGNVTASTNSRRDEGKNYKNTQWFQAAAKGQTYISEAFIDEDSKMPIIILSVPIEGTLSGQTGVMAVDLRLDRLFYLTRDMKIGETGFSYIVDKAGNIIAHPNFQEKVLQKFNAVEQGIVAAQMVTKGENGVDIYADTEGRKVIGGYSVVPTTGWGVIVEQQYREITQQGRASLMRTFVLSLFFILLGLIISFYFARFFTKPIMDMLKVVNRIKDGDLTERIQISSRNEVGILQKAFNDMADNLATLIQDVEQVTVKIQSSTGSLENNAQLTAAAVAEIATVIDDVASGSSKQIASVSETAEVVNQMVASVKTVTENSMEILKSSSQASELAQSGVQDIEKINWTMNSIDETVGQSSVLLKELVVQMGEINNIVNLIKQISHQTNLLALNAAIEAARAGEYGRGFSVVADEVRKLAEQSANASTNIVDQIKNIQAKTKRVVKTMELSLTNVRNGTKVVSGTTQSFQEIIQKTQRVAAELEFFTSTVEELTAGMDLVEQAIHEVSQISEVTAGVTQSVLASTEEQDTAVRSIHESAMALSTMVDALEKVMGRFKTDTQSRDVQSKESEEMDTYKEDSPLQQEENLEELPDEAEMMAGQQTDEFFEEVQEEEIFLTDEAEKNDASDVLEDDLFEDEENVDMEEWVQEEDQTDIEEVAEDAAEEEQKSIQE</sequence>
<dbReference type="KEGG" id="gfe:Gferi_10660"/>
<dbReference type="PROSITE" id="PS50885">
    <property type="entry name" value="HAMP"/>
    <property type="match status" value="1"/>
</dbReference>
<dbReference type="EMBL" id="CP017269">
    <property type="protein sequence ID" value="AOT70007.1"/>
    <property type="molecule type" value="Genomic_DNA"/>
</dbReference>
<protein>
    <recommendedName>
        <fullName evidence="16">Chemotaxis protein</fullName>
    </recommendedName>
</protein>
<comment type="subcellular location">
    <subcellularLocation>
        <location evidence="1">Cell membrane</location>
        <topology evidence="1">Multi-pass membrane protein</topology>
    </subcellularLocation>
</comment>
<evidence type="ECO:0000256" key="6">
    <source>
        <dbReference type="ARBA" id="ARBA00023136"/>
    </source>
</evidence>
<keyword evidence="4 11" id="KW-0812">Transmembrane</keyword>
<evidence type="ECO:0000256" key="5">
    <source>
        <dbReference type="ARBA" id="ARBA00022989"/>
    </source>
</evidence>
<dbReference type="CDD" id="cd12914">
    <property type="entry name" value="PDC1_DGC_like"/>
    <property type="match status" value="1"/>
</dbReference>
<comment type="similarity">
    <text evidence="8">Belongs to the methyl-accepting chemotaxis (MCP) protein family.</text>
</comment>
<dbReference type="SUPFAM" id="SSF58104">
    <property type="entry name" value="Methyl-accepting chemotaxis protein (MCP) signaling domain"/>
    <property type="match status" value="1"/>
</dbReference>
<keyword evidence="3" id="KW-0145">Chemotaxis</keyword>
<evidence type="ECO:0000256" key="11">
    <source>
        <dbReference type="SAM" id="Phobius"/>
    </source>
</evidence>
<dbReference type="SMART" id="SM00283">
    <property type="entry name" value="MA"/>
    <property type="match status" value="1"/>
</dbReference>
<feature type="domain" description="Methyl-accepting transducer" evidence="12">
    <location>
        <begin position="392"/>
        <end position="628"/>
    </location>
</feature>
<dbReference type="CDD" id="cd12912">
    <property type="entry name" value="PDC2_MCP_like"/>
    <property type="match status" value="1"/>
</dbReference>
<feature type="domain" description="HAMP" evidence="13">
    <location>
        <begin position="321"/>
        <end position="373"/>
    </location>
</feature>
<dbReference type="OrthoDB" id="9762005at2"/>
<dbReference type="Pfam" id="PF00672">
    <property type="entry name" value="HAMP"/>
    <property type="match status" value="1"/>
</dbReference>
<evidence type="ECO:0000313" key="14">
    <source>
        <dbReference type="EMBL" id="AOT70007.1"/>
    </source>
</evidence>
<dbReference type="InterPro" id="IPR003660">
    <property type="entry name" value="HAMP_dom"/>
</dbReference>
<dbReference type="InterPro" id="IPR004089">
    <property type="entry name" value="MCPsignal_dom"/>
</dbReference>
<organism evidence="14 15">
    <name type="scientific">Geosporobacter ferrireducens</name>
    <dbReference type="NCBI Taxonomy" id="1424294"/>
    <lineage>
        <taxon>Bacteria</taxon>
        <taxon>Bacillati</taxon>
        <taxon>Bacillota</taxon>
        <taxon>Clostridia</taxon>
        <taxon>Peptostreptococcales</taxon>
        <taxon>Thermotaleaceae</taxon>
        <taxon>Geosporobacter</taxon>
    </lineage>
</organism>
<evidence type="ECO:0000259" key="12">
    <source>
        <dbReference type="PROSITE" id="PS50111"/>
    </source>
</evidence>
<gene>
    <name evidence="14" type="ORF">Gferi_10660</name>
</gene>
<evidence type="ECO:0000313" key="15">
    <source>
        <dbReference type="Proteomes" id="UP000095743"/>
    </source>
</evidence>
<dbReference type="InterPro" id="IPR033479">
    <property type="entry name" value="dCache_1"/>
</dbReference>
<dbReference type="STRING" id="1424294.Gferi_10660"/>
<dbReference type="RefSeq" id="WP_069976274.1">
    <property type="nucleotide sequence ID" value="NZ_CP017269.1"/>
</dbReference>
<evidence type="ECO:0000256" key="9">
    <source>
        <dbReference type="PROSITE-ProRule" id="PRU00284"/>
    </source>
</evidence>
<dbReference type="InterPro" id="IPR029151">
    <property type="entry name" value="Sensor-like_sf"/>
</dbReference>
<dbReference type="SUPFAM" id="SSF103190">
    <property type="entry name" value="Sensory domain-like"/>
    <property type="match status" value="1"/>
</dbReference>
<dbReference type="CDD" id="cd06225">
    <property type="entry name" value="HAMP"/>
    <property type="match status" value="1"/>
</dbReference>
<keyword evidence="2" id="KW-1003">Cell membrane</keyword>
<dbReference type="Proteomes" id="UP000095743">
    <property type="component" value="Chromosome"/>
</dbReference>
<evidence type="ECO:0000256" key="7">
    <source>
        <dbReference type="ARBA" id="ARBA00023224"/>
    </source>
</evidence>
<dbReference type="GO" id="GO:0005886">
    <property type="term" value="C:plasma membrane"/>
    <property type="evidence" value="ECO:0007669"/>
    <property type="project" value="UniProtKB-SubCell"/>
</dbReference>
<dbReference type="SMART" id="SM00304">
    <property type="entry name" value="HAMP"/>
    <property type="match status" value="2"/>
</dbReference>
<dbReference type="AlphaFoldDB" id="A0A1D8GGL0"/>
<dbReference type="Gene3D" id="1.10.287.950">
    <property type="entry name" value="Methyl-accepting chemotaxis protein"/>
    <property type="match status" value="1"/>
</dbReference>
<keyword evidence="7 9" id="KW-0807">Transducer</keyword>